<keyword evidence="1 7" id="KW-0808">Transferase</keyword>
<dbReference type="EC" id="2.7.6.2" evidence="5"/>
<name>A0A7G9G9D4_9FIRM</name>
<protein>
    <recommendedName>
        <fullName evidence="5">Thiamine diphosphokinase</fullName>
        <ecNumber evidence="5">2.7.6.2</ecNumber>
    </recommendedName>
</protein>
<dbReference type="InterPro" id="IPR036371">
    <property type="entry name" value="TPK_B1-bd_sf"/>
</dbReference>
<organism evidence="7 8">
    <name type="scientific">Wansuia hejianensis</name>
    <dbReference type="NCBI Taxonomy" id="2763667"/>
    <lineage>
        <taxon>Bacteria</taxon>
        <taxon>Bacillati</taxon>
        <taxon>Bacillota</taxon>
        <taxon>Clostridia</taxon>
        <taxon>Lachnospirales</taxon>
        <taxon>Lachnospiraceae</taxon>
        <taxon>Wansuia</taxon>
    </lineage>
</organism>
<keyword evidence="3 7" id="KW-0418">Kinase</keyword>
<evidence type="ECO:0000256" key="1">
    <source>
        <dbReference type="ARBA" id="ARBA00022679"/>
    </source>
</evidence>
<dbReference type="GO" id="GO:0004788">
    <property type="term" value="F:thiamine diphosphokinase activity"/>
    <property type="evidence" value="ECO:0007669"/>
    <property type="project" value="UniProtKB-UniRule"/>
</dbReference>
<keyword evidence="4" id="KW-0067">ATP-binding</keyword>
<evidence type="ECO:0000256" key="3">
    <source>
        <dbReference type="ARBA" id="ARBA00022777"/>
    </source>
</evidence>
<evidence type="ECO:0000256" key="2">
    <source>
        <dbReference type="ARBA" id="ARBA00022741"/>
    </source>
</evidence>
<sequence length="217" mass="24531">MKTIIISGGAIEDGFALGFLEKIKPDCMVAADRGLDFCYRNRIQPDCIVGDFDSIAPEVIGYYRANKEIPIYTFNPVKDTTDTDIALNQALKLGATEVYFLGATGSRLDHVLSNIYNLYLLWQKGITGWIADPGNLITMPVEREIVLRKKEQFGKYVSYFPFRGEVRGLTLEGFQYPLQEYTLVQGDGGLSVSNEILEEEARIRWREGILILMQSRD</sequence>
<dbReference type="KEGG" id="whj:H9Q79_10760"/>
<dbReference type="Proteomes" id="UP000515860">
    <property type="component" value="Chromosome"/>
</dbReference>
<dbReference type="InterPro" id="IPR007373">
    <property type="entry name" value="Thiamin_PyroPKinase_B1-bd"/>
</dbReference>
<evidence type="ECO:0000259" key="6">
    <source>
        <dbReference type="SMART" id="SM00983"/>
    </source>
</evidence>
<proteinExistence type="predicted"/>
<dbReference type="Pfam" id="PF04265">
    <property type="entry name" value="TPK_B1_binding"/>
    <property type="match status" value="1"/>
</dbReference>
<dbReference type="CDD" id="cd07995">
    <property type="entry name" value="TPK"/>
    <property type="match status" value="1"/>
</dbReference>
<dbReference type="GO" id="GO:0009229">
    <property type="term" value="P:thiamine diphosphate biosynthetic process"/>
    <property type="evidence" value="ECO:0007669"/>
    <property type="project" value="InterPro"/>
</dbReference>
<dbReference type="SUPFAM" id="SSF63999">
    <property type="entry name" value="Thiamin pyrophosphokinase, catalytic domain"/>
    <property type="match status" value="1"/>
</dbReference>
<dbReference type="InterPro" id="IPR036759">
    <property type="entry name" value="TPK_catalytic_sf"/>
</dbReference>
<dbReference type="Pfam" id="PF04263">
    <property type="entry name" value="TPK_catalytic"/>
    <property type="match status" value="1"/>
</dbReference>
<dbReference type="GO" id="GO:0006772">
    <property type="term" value="P:thiamine metabolic process"/>
    <property type="evidence" value="ECO:0007669"/>
    <property type="project" value="UniProtKB-UniRule"/>
</dbReference>
<dbReference type="EMBL" id="CP060635">
    <property type="protein sequence ID" value="QNM07416.1"/>
    <property type="molecule type" value="Genomic_DNA"/>
</dbReference>
<dbReference type="PANTHER" id="PTHR41299:SF1">
    <property type="entry name" value="THIAMINE PYROPHOSPHOKINASE"/>
    <property type="match status" value="1"/>
</dbReference>
<gene>
    <name evidence="7" type="ORF">H9Q79_10760</name>
</gene>
<evidence type="ECO:0000313" key="8">
    <source>
        <dbReference type="Proteomes" id="UP000515860"/>
    </source>
</evidence>
<dbReference type="GO" id="GO:0005524">
    <property type="term" value="F:ATP binding"/>
    <property type="evidence" value="ECO:0007669"/>
    <property type="project" value="UniProtKB-KW"/>
</dbReference>
<keyword evidence="2" id="KW-0547">Nucleotide-binding</keyword>
<accession>A0A7G9G9D4</accession>
<dbReference type="InterPro" id="IPR006282">
    <property type="entry name" value="Thi_PPkinase"/>
</dbReference>
<dbReference type="PANTHER" id="PTHR41299">
    <property type="entry name" value="THIAMINE PYROPHOSPHOKINASE"/>
    <property type="match status" value="1"/>
</dbReference>
<dbReference type="Gene3D" id="3.40.50.10240">
    <property type="entry name" value="Thiamin pyrophosphokinase, catalytic domain"/>
    <property type="match status" value="1"/>
</dbReference>
<evidence type="ECO:0000313" key="7">
    <source>
        <dbReference type="EMBL" id="QNM07416.1"/>
    </source>
</evidence>
<feature type="domain" description="Thiamin pyrophosphokinase thiamin-binding" evidence="6">
    <location>
        <begin position="134"/>
        <end position="211"/>
    </location>
</feature>
<dbReference type="InterPro" id="IPR053149">
    <property type="entry name" value="TPK"/>
</dbReference>
<dbReference type="GO" id="GO:0016301">
    <property type="term" value="F:kinase activity"/>
    <property type="evidence" value="ECO:0007669"/>
    <property type="project" value="UniProtKB-KW"/>
</dbReference>
<evidence type="ECO:0000256" key="4">
    <source>
        <dbReference type="ARBA" id="ARBA00022840"/>
    </source>
</evidence>
<dbReference type="AlphaFoldDB" id="A0A7G9G9D4"/>
<dbReference type="GO" id="GO:0030975">
    <property type="term" value="F:thiamine binding"/>
    <property type="evidence" value="ECO:0007669"/>
    <property type="project" value="InterPro"/>
</dbReference>
<reference evidence="7 8" key="1">
    <citation type="submission" date="2020-08" db="EMBL/GenBank/DDBJ databases">
        <authorList>
            <person name="Liu C."/>
            <person name="Sun Q."/>
        </authorList>
    </citation>
    <scope>NUCLEOTIDE SEQUENCE [LARGE SCALE GENOMIC DNA]</scope>
    <source>
        <strain evidence="7 8">NSJ-29</strain>
    </source>
</reference>
<keyword evidence="8" id="KW-1185">Reference proteome</keyword>
<dbReference type="RefSeq" id="WP_118643048.1">
    <property type="nucleotide sequence ID" value="NZ_CP060635.1"/>
</dbReference>
<evidence type="ECO:0000256" key="5">
    <source>
        <dbReference type="NCBIfam" id="TIGR01378"/>
    </source>
</evidence>
<dbReference type="InterPro" id="IPR007371">
    <property type="entry name" value="TPK_catalytic"/>
</dbReference>
<dbReference type="SMART" id="SM00983">
    <property type="entry name" value="TPK_B1_binding"/>
    <property type="match status" value="1"/>
</dbReference>
<dbReference type="NCBIfam" id="TIGR01378">
    <property type="entry name" value="thi_PPkinase"/>
    <property type="match status" value="1"/>
</dbReference>
<dbReference type="SUPFAM" id="SSF63862">
    <property type="entry name" value="Thiamin pyrophosphokinase, substrate-binding domain"/>
    <property type="match status" value="1"/>
</dbReference>